<proteinExistence type="predicted"/>
<dbReference type="OrthoDB" id="5381460at2759"/>
<keyword evidence="3" id="KW-1185">Reference proteome</keyword>
<evidence type="ECO:0000313" key="3">
    <source>
        <dbReference type="Proteomes" id="UP000268093"/>
    </source>
</evidence>
<protein>
    <recommendedName>
        <fullName evidence="1">Nuclease associated modular domain-containing protein</fullName>
    </recommendedName>
</protein>
<dbReference type="Pfam" id="PF07460">
    <property type="entry name" value="NUMOD3"/>
    <property type="match status" value="1"/>
</dbReference>
<comment type="caution">
    <text evidence="2">The sequence shown here is derived from an EMBL/GenBank/DDBJ whole genome shotgun (WGS) entry which is preliminary data.</text>
</comment>
<reference evidence="2 3" key="1">
    <citation type="journal article" date="2018" name="New Phytol.">
        <title>Phylogenomics of Endogonaceae and evolution of mycorrhizas within Mucoromycota.</title>
        <authorList>
            <person name="Chang Y."/>
            <person name="Desiro A."/>
            <person name="Na H."/>
            <person name="Sandor L."/>
            <person name="Lipzen A."/>
            <person name="Clum A."/>
            <person name="Barry K."/>
            <person name="Grigoriev I.V."/>
            <person name="Martin F.M."/>
            <person name="Stajich J.E."/>
            <person name="Smith M.E."/>
            <person name="Bonito G."/>
            <person name="Spatafora J.W."/>
        </authorList>
    </citation>
    <scope>NUCLEOTIDE SEQUENCE [LARGE SCALE GENOMIC DNA]</scope>
    <source>
        <strain evidence="2 3">GMNB39</strain>
    </source>
</reference>
<dbReference type="Proteomes" id="UP000268093">
    <property type="component" value="Unassembled WGS sequence"/>
</dbReference>
<dbReference type="GO" id="GO:0003677">
    <property type="term" value="F:DNA binding"/>
    <property type="evidence" value="ECO:0007669"/>
    <property type="project" value="InterPro"/>
</dbReference>
<sequence length="240" mass="26161">MSHLVYGSCNIHLQNALALYGLSQFMVALVKEYLMDPDLSDEENAANLLALEQFWLNWLFDFPIKLLPTAGSSLGLRHTDETKAKISASLTGNFAGVNNPCWGRTGELNPLYGVLPPNAKSISIYTLDGVLLQSFSSQFAAASWLNVSVTTVRKYAQSGFPSSPSLETTFRFQSFFECRQTAVWSASCRHGRLNSFRFGCSNWTTFIRWAPSTKATNLECSVGFCAGVPPAAAAAAAAAY</sequence>
<dbReference type="InterPro" id="IPR003611">
    <property type="entry name" value="NUMOD3"/>
</dbReference>
<evidence type="ECO:0000313" key="2">
    <source>
        <dbReference type="EMBL" id="RUP01577.1"/>
    </source>
</evidence>
<accession>A0A433AFW0</accession>
<dbReference type="AlphaFoldDB" id="A0A433AFW0"/>
<feature type="domain" description="Nuclease associated modular" evidence="1">
    <location>
        <begin position="76"/>
        <end position="93"/>
    </location>
</feature>
<evidence type="ECO:0000259" key="1">
    <source>
        <dbReference type="Pfam" id="PF07460"/>
    </source>
</evidence>
<name>A0A433AFW0_9FUNG</name>
<organism evidence="2 3">
    <name type="scientific">Jimgerdemannia flammicorona</name>
    <dbReference type="NCBI Taxonomy" id="994334"/>
    <lineage>
        <taxon>Eukaryota</taxon>
        <taxon>Fungi</taxon>
        <taxon>Fungi incertae sedis</taxon>
        <taxon>Mucoromycota</taxon>
        <taxon>Mucoromycotina</taxon>
        <taxon>Endogonomycetes</taxon>
        <taxon>Endogonales</taxon>
        <taxon>Endogonaceae</taxon>
        <taxon>Jimgerdemannia</taxon>
    </lineage>
</organism>
<dbReference type="EMBL" id="RBNI01017563">
    <property type="protein sequence ID" value="RUP01577.1"/>
    <property type="molecule type" value="Genomic_DNA"/>
</dbReference>
<dbReference type="SUPFAM" id="SSF64496">
    <property type="entry name" value="DNA-binding domain of intron-encoded endonucleases"/>
    <property type="match status" value="1"/>
</dbReference>
<gene>
    <name evidence="2" type="ORF">BC936DRAFT_140675</name>
</gene>